<accession>A0A2I0J731</accession>
<dbReference type="AlphaFoldDB" id="A0A2I0J731"/>
<name>A0A2I0J731_PUNGR</name>
<reference evidence="2 3" key="1">
    <citation type="submission" date="2017-11" db="EMBL/GenBank/DDBJ databases">
        <title>De-novo sequencing of pomegranate (Punica granatum L.) genome.</title>
        <authorList>
            <person name="Akparov Z."/>
            <person name="Amiraslanov A."/>
            <person name="Hajiyeva S."/>
            <person name="Abbasov M."/>
            <person name="Kaur K."/>
            <person name="Hamwieh A."/>
            <person name="Solovyev V."/>
            <person name="Salamov A."/>
            <person name="Braich B."/>
            <person name="Kosarev P."/>
            <person name="Mahmoud A."/>
            <person name="Hajiyev E."/>
            <person name="Babayeva S."/>
            <person name="Izzatullayeva V."/>
            <person name="Mammadov A."/>
            <person name="Mammadov A."/>
            <person name="Sharifova S."/>
            <person name="Ojaghi J."/>
            <person name="Eynullazada K."/>
            <person name="Bayramov B."/>
            <person name="Abdulazimova A."/>
            <person name="Shahmuradov I."/>
        </authorList>
    </citation>
    <scope>NUCLEOTIDE SEQUENCE [LARGE SCALE GENOMIC DNA]</scope>
    <source>
        <strain evidence="3">cv. AG2017</strain>
        <tissue evidence="2">Leaf</tissue>
    </source>
</reference>
<comment type="caution">
    <text evidence="2">The sequence shown here is derived from an EMBL/GenBank/DDBJ whole genome shotgun (WGS) entry which is preliminary data.</text>
</comment>
<feature type="compositionally biased region" description="Basic residues" evidence="1">
    <location>
        <begin position="1"/>
        <end position="11"/>
    </location>
</feature>
<protein>
    <submittedName>
        <fullName evidence="2">Uncharacterized protein</fullName>
    </submittedName>
</protein>
<organism evidence="2 3">
    <name type="scientific">Punica granatum</name>
    <name type="common">Pomegranate</name>
    <dbReference type="NCBI Taxonomy" id="22663"/>
    <lineage>
        <taxon>Eukaryota</taxon>
        <taxon>Viridiplantae</taxon>
        <taxon>Streptophyta</taxon>
        <taxon>Embryophyta</taxon>
        <taxon>Tracheophyta</taxon>
        <taxon>Spermatophyta</taxon>
        <taxon>Magnoliopsida</taxon>
        <taxon>eudicotyledons</taxon>
        <taxon>Gunneridae</taxon>
        <taxon>Pentapetalae</taxon>
        <taxon>rosids</taxon>
        <taxon>malvids</taxon>
        <taxon>Myrtales</taxon>
        <taxon>Lythraceae</taxon>
        <taxon>Punica</taxon>
    </lineage>
</organism>
<sequence length="112" mass="12409">MKKKKKKKKKWGLGEGKGLGGVCGGRSDSGGSGAGHHHLDEAAFGGVGSLWWRREKGGFGRWWLGCGPPQPRRGRRWPLMALSGPFEVVVANVELIWFIYRFRLGDCDRSTL</sequence>
<feature type="compositionally biased region" description="Gly residues" evidence="1">
    <location>
        <begin position="13"/>
        <end position="34"/>
    </location>
</feature>
<feature type="region of interest" description="Disordered" evidence="1">
    <location>
        <begin position="1"/>
        <end position="34"/>
    </location>
</feature>
<gene>
    <name evidence="2" type="ORF">CRG98_027467</name>
</gene>
<proteinExistence type="predicted"/>
<evidence type="ECO:0000313" key="3">
    <source>
        <dbReference type="Proteomes" id="UP000233551"/>
    </source>
</evidence>
<dbReference type="Proteomes" id="UP000233551">
    <property type="component" value="Unassembled WGS sequence"/>
</dbReference>
<keyword evidence="3" id="KW-1185">Reference proteome</keyword>
<evidence type="ECO:0000313" key="2">
    <source>
        <dbReference type="EMBL" id="PKI52051.1"/>
    </source>
</evidence>
<dbReference type="EMBL" id="PGOL01001975">
    <property type="protein sequence ID" value="PKI52051.1"/>
    <property type="molecule type" value="Genomic_DNA"/>
</dbReference>
<evidence type="ECO:0000256" key="1">
    <source>
        <dbReference type="SAM" id="MobiDB-lite"/>
    </source>
</evidence>